<evidence type="ECO:0000256" key="12">
    <source>
        <dbReference type="ARBA" id="ARBA00037975"/>
    </source>
</evidence>
<keyword evidence="10" id="KW-0408">Iron</keyword>
<evidence type="ECO:0000313" key="15">
    <source>
        <dbReference type="EMBL" id="MBM9914902.1"/>
    </source>
</evidence>
<accession>A0AAW4GJC2</accession>
<comment type="similarity">
    <text evidence="12">Belongs to the cytochrome b561 family.</text>
</comment>
<evidence type="ECO:0000256" key="8">
    <source>
        <dbReference type="ARBA" id="ARBA00022982"/>
    </source>
</evidence>
<sequence>MTYTRIQVLLHWFSAIIILWATLSGFYVALFDVADATRQAIGFLNVSLTFTLIPFFALRVLLALLRASAVQPTSAEGRAARLAHFAIYLTTIVVLITGVLMMDRDINVFNVLTLPPPLIDVQLTSAFNAAHKYACMVLAGLLVLHIAAVIKHHASGNPVLKRMRW</sequence>
<dbReference type="GeneID" id="97226413"/>
<comment type="caution">
    <text evidence="15">The sequence shown here is derived from an EMBL/GenBank/DDBJ whole genome shotgun (WGS) entry which is preliminary data.</text>
</comment>
<keyword evidence="9 13" id="KW-1133">Transmembrane helix</keyword>
<dbReference type="InterPro" id="IPR016174">
    <property type="entry name" value="Di-haem_cyt_TM"/>
</dbReference>
<proteinExistence type="inferred from homology"/>
<evidence type="ECO:0000256" key="4">
    <source>
        <dbReference type="ARBA" id="ARBA00022475"/>
    </source>
</evidence>
<evidence type="ECO:0000259" key="14">
    <source>
        <dbReference type="Pfam" id="PF01292"/>
    </source>
</evidence>
<evidence type="ECO:0000313" key="16">
    <source>
        <dbReference type="EMBL" id="MBM9940604.1"/>
    </source>
</evidence>
<dbReference type="GO" id="GO:0005886">
    <property type="term" value="C:plasma membrane"/>
    <property type="evidence" value="ECO:0007669"/>
    <property type="project" value="UniProtKB-SubCell"/>
</dbReference>
<feature type="domain" description="Cytochrome b561 bacterial/Ni-hydrogenase" evidence="14">
    <location>
        <begin position="3"/>
        <end position="163"/>
    </location>
</feature>
<dbReference type="AlphaFoldDB" id="A0AAW4GJC2"/>
<evidence type="ECO:0000256" key="1">
    <source>
        <dbReference type="ARBA" id="ARBA00001970"/>
    </source>
</evidence>
<evidence type="ECO:0000256" key="5">
    <source>
        <dbReference type="ARBA" id="ARBA00022617"/>
    </source>
</evidence>
<feature type="transmembrane region" description="Helical" evidence="13">
    <location>
        <begin position="40"/>
        <end position="62"/>
    </location>
</feature>
<dbReference type="Pfam" id="PF01292">
    <property type="entry name" value="Ni_hydr_CYTB"/>
    <property type="match status" value="1"/>
</dbReference>
<dbReference type="PANTHER" id="PTHR30529:SF1">
    <property type="entry name" value="CYTOCHROME B561 HOMOLOG 2"/>
    <property type="match status" value="1"/>
</dbReference>
<reference evidence="15" key="2">
    <citation type="submission" date="2021-01" db="EMBL/GenBank/DDBJ databases">
        <authorList>
            <person name="Yu Y."/>
        </authorList>
    </citation>
    <scope>NUCLEOTIDE SEQUENCE</scope>
    <source>
        <strain evidence="15">As-5</strain>
        <strain evidence="16">As-6</strain>
    </source>
</reference>
<evidence type="ECO:0000256" key="6">
    <source>
        <dbReference type="ARBA" id="ARBA00022692"/>
    </source>
</evidence>
<dbReference type="InterPro" id="IPR052168">
    <property type="entry name" value="Cytochrome_b561_oxidase"/>
</dbReference>
<feature type="transmembrane region" description="Helical" evidence="13">
    <location>
        <begin position="82"/>
        <end position="102"/>
    </location>
</feature>
<dbReference type="GO" id="GO:0022904">
    <property type="term" value="P:respiratory electron transport chain"/>
    <property type="evidence" value="ECO:0007669"/>
    <property type="project" value="InterPro"/>
</dbReference>
<evidence type="ECO:0000256" key="2">
    <source>
        <dbReference type="ARBA" id="ARBA00004651"/>
    </source>
</evidence>
<evidence type="ECO:0000256" key="10">
    <source>
        <dbReference type="ARBA" id="ARBA00023004"/>
    </source>
</evidence>
<keyword evidence="3" id="KW-0813">Transport</keyword>
<protein>
    <submittedName>
        <fullName evidence="15">Cytochrome b/b6 domain-containing protein</fullName>
    </submittedName>
</protein>
<evidence type="ECO:0000313" key="18">
    <source>
        <dbReference type="Proteomes" id="UP000784064"/>
    </source>
</evidence>
<dbReference type="Gene3D" id="1.20.950.20">
    <property type="entry name" value="Transmembrane di-heme cytochromes, Chain C"/>
    <property type="match status" value="1"/>
</dbReference>
<feature type="transmembrane region" description="Helical" evidence="13">
    <location>
        <begin position="130"/>
        <end position="150"/>
    </location>
</feature>
<gene>
    <name evidence="15" type="ORF">JJW18_15615</name>
    <name evidence="16" type="ORF">JJW19_20925</name>
</gene>
<evidence type="ECO:0000256" key="13">
    <source>
        <dbReference type="SAM" id="Phobius"/>
    </source>
</evidence>
<evidence type="ECO:0000256" key="7">
    <source>
        <dbReference type="ARBA" id="ARBA00022723"/>
    </source>
</evidence>
<organism evidence="15 18">
    <name type="scientific">Stenotrophomonas lactitubi</name>
    <dbReference type="NCBI Taxonomy" id="2045214"/>
    <lineage>
        <taxon>Bacteria</taxon>
        <taxon>Pseudomonadati</taxon>
        <taxon>Pseudomonadota</taxon>
        <taxon>Gammaproteobacteria</taxon>
        <taxon>Lysobacterales</taxon>
        <taxon>Lysobacteraceae</taxon>
        <taxon>Stenotrophomonas</taxon>
    </lineage>
</organism>
<name>A0AAW4GJC2_9GAMM</name>
<dbReference type="GO" id="GO:0046872">
    <property type="term" value="F:metal ion binding"/>
    <property type="evidence" value="ECO:0007669"/>
    <property type="project" value="UniProtKB-KW"/>
</dbReference>
<dbReference type="EMBL" id="JAFFTB010000043">
    <property type="protein sequence ID" value="MBM9940604.1"/>
    <property type="molecule type" value="Genomic_DNA"/>
</dbReference>
<keyword evidence="5" id="KW-0349">Heme</keyword>
<dbReference type="SUPFAM" id="SSF81342">
    <property type="entry name" value="Transmembrane di-heme cytochromes"/>
    <property type="match status" value="1"/>
</dbReference>
<comment type="cofactor">
    <cofactor evidence="1">
        <name>heme b</name>
        <dbReference type="ChEBI" id="CHEBI:60344"/>
    </cofactor>
</comment>
<keyword evidence="4" id="KW-1003">Cell membrane</keyword>
<reference evidence="17" key="1">
    <citation type="submission" date="2021-01" db="EMBL/GenBank/DDBJ databases">
        <title>Stenotrophomonas maltophilia.</title>
        <authorList>
            <person name="Yu Y."/>
        </authorList>
    </citation>
    <scope>NUCLEOTIDE SEQUENCE [LARGE SCALE GENOMIC DNA]</scope>
    <source>
        <strain evidence="17">As-6</strain>
    </source>
</reference>
<evidence type="ECO:0000256" key="11">
    <source>
        <dbReference type="ARBA" id="ARBA00023136"/>
    </source>
</evidence>
<dbReference type="GO" id="GO:0020037">
    <property type="term" value="F:heme binding"/>
    <property type="evidence" value="ECO:0007669"/>
    <property type="project" value="TreeGrafter"/>
</dbReference>
<dbReference type="InterPro" id="IPR011577">
    <property type="entry name" value="Cyt_b561_bac/Ni-Hgenase"/>
</dbReference>
<dbReference type="Proteomes" id="UP000749453">
    <property type="component" value="Unassembled WGS sequence"/>
</dbReference>
<dbReference type="EMBL" id="JAFFTA010000025">
    <property type="protein sequence ID" value="MBM9914902.1"/>
    <property type="molecule type" value="Genomic_DNA"/>
</dbReference>
<evidence type="ECO:0000313" key="17">
    <source>
        <dbReference type="Proteomes" id="UP000749453"/>
    </source>
</evidence>
<evidence type="ECO:0000256" key="3">
    <source>
        <dbReference type="ARBA" id="ARBA00022448"/>
    </source>
</evidence>
<dbReference type="Proteomes" id="UP000784064">
    <property type="component" value="Unassembled WGS sequence"/>
</dbReference>
<dbReference type="GO" id="GO:0009055">
    <property type="term" value="F:electron transfer activity"/>
    <property type="evidence" value="ECO:0007669"/>
    <property type="project" value="InterPro"/>
</dbReference>
<dbReference type="RefSeq" id="WP_180164615.1">
    <property type="nucleotide sequence ID" value="NZ_CP167120.1"/>
</dbReference>
<keyword evidence="17" id="KW-1185">Reference proteome</keyword>
<evidence type="ECO:0000256" key="9">
    <source>
        <dbReference type="ARBA" id="ARBA00022989"/>
    </source>
</evidence>
<comment type="subcellular location">
    <subcellularLocation>
        <location evidence="2">Cell membrane</location>
        <topology evidence="2">Multi-pass membrane protein</topology>
    </subcellularLocation>
</comment>
<keyword evidence="7" id="KW-0479">Metal-binding</keyword>
<feature type="transmembrane region" description="Helical" evidence="13">
    <location>
        <begin position="12"/>
        <end position="34"/>
    </location>
</feature>
<keyword evidence="11 13" id="KW-0472">Membrane</keyword>
<dbReference type="PANTHER" id="PTHR30529">
    <property type="entry name" value="CYTOCHROME B561"/>
    <property type="match status" value="1"/>
</dbReference>
<keyword evidence="6 13" id="KW-0812">Transmembrane</keyword>
<keyword evidence="8" id="KW-0249">Electron transport</keyword>